<organism evidence="9 10">
    <name type="scientific">Acidihalobacter aeolianus</name>
    <dbReference type="NCBI Taxonomy" id="2792603"/>
    <lineage>
        <taxon>Bacteria</taxon>
        <taxon>Pseudomonadati</taxon>
        <taxon>Pseudomonadota</taxon>
        <taxon>Gammaproteobacteria</taxon>
        <taxon>Chromatiales</taxon>
        <taxon>Ectothiorhodospiraceae</taxon>
        <taxon>Acidihalobacter</taxon>
    </lineage>
</organism>
<keyword evidence="5 8" id="KW-0812">Transmembrane</keyword>
<evidence type="ECO:0000256" key="1">
    <source>
        <dbReference type="ARBA" id="ARBA00004127"/>
    </source>
</evidence>
<feature type="transmembrane region" description="Helical" evidence="8">
    <location>
        <begin position="315"/>
        <end position="337"/>
    </location>
</feature>
<name>A0A1D8K8Z6_9GAMM</name>
<keyword evidence="7 8" id="KW-0472">Membrane</keyword>
<feature type="transmembrane region" description="Helical" evidence="8">
    <location>
        <begin position="270"/>
        <end position="295"/>
    </location>
</feature>
<keyword evidence="4" id="KW-0533">Nickel</keyword>
<keyword evidence="10" id="KW-1185">Reference proteome</keyword>
<dbReference type="AlphaFoldDB" id="A0A1D8K8Z6"/>
<protein>
    <recommendedName>
        <fullName evidence="8">Nickel/cobalt efflux system</fullName>
    </recommendedName>
</protein>
<dbReference type="RefSeq" id="WP_070072993.1">
    <property type="nucleotide sequence ID" value="NZ_CP017448.1"/>
</dbReference>
<dbReference type="GO" id="GO:0012505">
    <property type="term" value="C:endomembrane system"/>
    <property type="evidence" value="ECO:0007669"/>
    <property type="project" value="UniProtKB-SubCell"/>
</dbReference>
<feature type="transmembrane region" description="Helical" evidence="8">
    <location>
        <begin position="128"/>
        <end position="149"/>
    </location>
</feature>
<keyword evidence="6 8" id="KW-1133">Transmembrane helix</keyword>
<feature type="transmembrane region" description="Helical" evidence="8">
    <location>
        <begin position="230"/>
        <end position="250"/>
    </location>
</feature>
<keyword evidence="3 8" id="KW-0813">Transport</keyword>
<proteinExistence type="inferred from homology"/>
<dbReference type="Proteomes" id="UP000095342">
    <property type="component" value="Chromosome"/>
</dbReference>
<dbReference type="GO" id="GO:0005886">
    <property type="term" value="C:plasma membrane"/>
    <property type="evidence" value="ECO:0007669"/>
    <property type="project" value="UniProtKB-SubCell"/>
</dbReference>
<evidence type="ECO:0000313" key="10">
    <source>
        <dbReference type="Proteomes" id="UP000095342"/>
    </source>
</evidence>
<sequence>MNKLDRLLEGIPRHTLGILLLTLLALNVLAWLAAFGLATIQPDILALSLLAWGFGLRHAFDVDHIAAIDNVTRKLRQEGKRPVAVGFFFALGHSTIVIALSAVIALAGHGLKADFGSLSTFGNLFGTTVSAGFLTLIGLINLVVLWQLVKAWRDYRRGRDTRALRDENINALLDQRGFFYRAFRFLFRRVSRSWHMYPIGVLFGLGFDTATEVAVLGISGTLAAKIDFPFWGIMIFPFLFTAGMTLMDSLDGMVMLRAYHWALSDALRRLYFNTIITGMALGLALIIGTLEWLQVLDMRIGSQGTFWNWVNSLDFGAIGLGAVAIMLLTWVLSVAYYRLRIAPGATLADNGD</sequence>
<evidence type="ECO:0000256" key="3">
    <source>
        <dbReference type="ARBA" id="ARBA00022448"/>
    </source>
</evidence>
<accession>A0A1D8K8Z6</accession>
<evidence type="ECO:0000256" key="6">
    <source>
        <dbReference type="ARBA" id="ARBA00022989"/>
    </source>
</evidence>
<evidence type="ECO:0000256" key="4">
    <source>
        <dbReference type="ARBA" id="ARBA00022596"/>
    </source>
</evidence>
<feature type="transmembrane region" description="Helical" evidence="8">
    <location>
        <begin position="194"/>
        <end position="218"/>
    </location>
</feature>
<evidence type="ECO:0000256" key="7">
    <source>
        <dbReference type="ARBA" id="ARBA00023136"/>
    </source>
</evidence>
<evidence type="ECO:0000256" key="5">
    <source>
        <dbReference type="ARBA" id="ARBA00022692"/>
    </source>
</evidence>
<dbReference type="EMBL" id="CP017448">
    <property type="protein sequence ID" value="AOV17443.1"/>
    <property type="molecule type" value="Genomic_DNA"/>
</dbReference>
<gene>
    <name evidence="9" type="ORF">BJI67_10565</name>
</gene>
<evidence type="ECO:0000313" key="9">
    <source>
        <dbReference type="EMBL" id="AOV17443.1"/>
    </source>
</evidence>
<evidence type="ECO:0000256" key="8">
    <source>
        <dbReference type="RuleBase" id="RU362101"/>
    </source>
</evidence>
<evidence type="ECO:0000256" key="2">
    <source>
        <dbReference type="ARBA" id="ARBA00010892"/>
    </source>
</evidence>
<comment type="similarity">
    <text evidence="2 8">Belongs to the NiCoT transporter (TC 2.A.52) family.</text>
</comment>
<dbReference type="InterPro" id="IPR004688">
    <property type="entry name" value="Ni/Co_transpt"/>
</dbReference>
<dbReference type="InterPro" id="IPR011541">
    <property type="entry name" value="Ni/Co_transpt_high_affinity"/>
</dbReference>
<dbReference type="GO" id="GO:0015099">
    <property type="term" value="F:nickel cation transmembrane transporter activity"/>
    <property type="evidence" value="ECO:0007669"/>
    <property type="project" value="UniProtKB-UniRule"/>
</dbReference>
<reference evidence="9 10" key="1">
    <citation type="submission" date="2016-09" db="EMBL/GenBank/DDBJ databases">
        <title>Acidihalobacter prosperus V6 (DSM14174).</title>
        <authorList>
            <person name="Khaleque H.N."/>
            <person name="Ramsay J.P."/>
            <person name="Murphy R.J.T."/>
            <person name="Kaksonen A.H."/>
            <person name="Boxall N.J."/>
            <person name="Watkin E.L.J."/>
        </authorList>
    </citation>
    <scope>NUCLEOTIDE SEQUENCE [LARGE SCALE GENOMIC DNA]</scope>
    <source>
        <strain evidence="9 10">V6</strain>
    </source>
</reference>
<comment type="subcellular location">
    <subcellularLocation>
        <location evidence="8">Cell membrane</location>
        <topology evidence="8">Multi-pass membrane protein</topology>
    </subcellularLocation>
    <subcellularLocation>
        <location evidence="1">Endomembrane system</location>
        <topology evidence="1">Multi-pass membrane protein</topology>
    </subcellularLocation>
</comment>
<dbReference type="PANTHER" id="PTHR31611">
    <property type="entry name" value="HIGH-AFFINITY NICKEL TRANSPORT PROTEIN NIC1"/>
    <property type="match status" value="1"/>
</dbReference>
<feature type="transmembrane region" description="Helical" evidence="8">
    <location>
        <begin position="83"/>
        <end position="108"/>
    </location>
</feature>
<feature type="transmembrane region" description="Helical" evidence="8">
    <location>
        <begin position="16"/>
        <end position="38"/>
    </location>
</feature>
<dbReference type="KEGG" id="aaeo:BJI67_10565"/>
<dbReference type="Pfam" id="PF03824">
    <property type="entry name" value="NicO"/>
    <property type="match status" value="1"/>
</dbReference>
<dbReference type="PANTHER" id="PTHR31611:SF0">
    <property type="entry name" value="HIGH-AFFINITY NICKEL TRANSPORT PROTEIN NIC1"/>
    <property type="match status" value="1"/>
</dbReference>